<dbReference type="GeneID" id="36605470"/>
<feature type="compositionally biased region" description="Polar residues" evidence="1">
    <location>
        <begin position="415"/>
        <end position="425"/>
    </location>
</feature>
<proteinExistence type="predicted"/>
<dbReference type="PANTHER" id="PTHR40018">
    <property type="entry name" value="[PSI+] INDUCTION PROTEIN 2"/>
    <property type="match status" value="1"/>
</dbReference>
<dbReference type="EMBL" id="KZ680215">
    <property type="protein sequence ID" value="PTB65413.1"/>
    <property type="molecule type" value="Genomic_DNA"/>
</dbReference>
<keyword evidence="4" id="KW-1185">Reference proteome</keyword>
<evidence type="ECO:0000313" key="4">
    <source>
        <dbReference type="Proteomes" id="UP000241546"/>
    </source>
</evidence>
<dbReference type="PANTHER" id="PTHR40018:SF1">
    <property type="entry name" value="[PSI+] INDUCTION PROTEIN 2"/>
    <property type="match status" value="1"/>
</dbReference>
<feature type="compositionally biased region" description="Polar residues" evidence="1">
    <location>
        <begin position="248"/>
        <end position="267"/>
    </location>
</feature>
<dbReference type="Proteomes" id="UP000241546">
    <property type="component" value="Unassembled WGS sequence"/>
</dbReference>
<feature type="compositionally biased region" description="Low complexity" evidence="1">
    <location>
        <begin position="550"/>
        <end position="561"/>
    </location>
</feature>
<keyword evidence="2" id="KW-1133">Transmembrane helix</keyword>
<reference evidence="4" key="1">
    <citation type="submission" date="2016-07" db="EMBL/GenBank/DDBJ databases">
        <title>Multiple horizontal gene transfer events from other fungi enriched the ability of initially mycotrophic Trichoderma (Ascomycota) to feed on dead plant biomass.</title>
        <authorList>
            <consortium name="DOE Joint Genome Institute"/>
            <person name="Atanasova L."/>
            <person name="Chenthamara K."/>
            <person name="Zhang J."/>
            <person name="Grujic M."/>
            <person name="Henrissat B."/>
            <person name="Kuo A."/>
            <person name="Aerts A."/>
            <person name="Salamov A."/>
            <person name="Lipzen A."/>
            <person name="Labutti K."/>
            <person name="Barry K."/>
            <person name="Miao Y."/>
            <person name="Rahimi M.J."/>
            <person name="Shen Q."/>
            <person name="Grigoriev I.V."/>
            <person name="Kubicek C.P."/>
            <person name="Druzhinina I.S."/>
        </authorList>
    </citation>
    <scope>NUCLEOTIDE SEQUENCE [LARGE SCALE GENOMIC DNA]</scope>
    <source>
        <strain evidence="4">TUCIM 6016</strain>
    </source>
</reference>
<protein>
    <recommendedName>
        <fullName evidence="5">Fibroin-3 related protein</fullName>
    </recommendedName>
</protein>
<feature type="region of interest" description="Disordered" evidence="1">
    <location>
        <begin position="202"/>
        <end position="276"/>
    </location>
</feature>
<dbReference type="GO" id="GO:0005886">
    <property type="term" value="C:plasma membrane"/>
    <property type="evidence" value="ECO:0007669"/>
    <property type="project" value="TreeGrafter"/>
</dbReference>
<dbReference type="InterPro" id="IPR037504">
    <property type="entry name" value="PSI_induc_2"/>
</dbReference>
<sequence length="567" mass="61071">MPSVDVAMVRSLRGGLWESVVDSVARSLAAEVVRRDIVADADNKVSEIKQAFSSWDGCMAHVYCKWPAIALMVVGGLILLSIIVCIVRCTCLGMSCCCSCCYCLKCCGNCCGCCDTPGGKSRKHLDEPYNPQQSGYGGYRQEAPMAVNVPAPAPVPAFAPAVSHGPPQYAEFDVSKQDADALPAMPSWESANQKKIVLEEEVEMDDLPPKKEPVPQQSQAMNSPRYGGPQQQRRPQQQQGPMGRNDPYNRQQTNSPGYNNSFGQQPANPYGGHEQGYAAHDAGYAAQDQGYAAQGQGYGAQAQGYGAHDQGYGIHDQVYGAHDQGYNAHDQGYNGDRAYGAHEPAYGGHDQAYGGHDQAYAGHDQGLNGHQQGYGAHDTNYGGHDQGYNNHAADGYGAHQPYDHAAPAVGIMSPGHQSPTSSQNGFGVPRQMTPGPAHMPIAPHELDGHTSPDPYGTDPHMRKSPGPGLNQRTSPAPPNDFAIAPQNKPVPFRTYTPAPPKALQQEPPQSPIVNNSGFDFSSGYARPQHQEGPNYDRRPSESHEREDNEGYPGYKPYSPSPQNWSGV</sequence>
<dbReference type="AlphaFoldDB" id="A0A2T4B7V0"/>
<evidence type="ECO:0000256" key="1">
    <source>
        <dbReference type="SAM" id="MobiDB-lite"/>
    </source>
</evidence>
<gene>
    <name evidence="3" type="ORF">BBK36DRAFT_1205329</name>
</gene>
<feature type="compositionally biased region" description="Low complexity" evidence="1">
    <location>
        <begin position="224"/>
        <end position="244"/>
    </location>
</feature>
<name>A0A2T4B7V0_9HYPO</name>
<keyword evidence="2" id="KW-0472">Membrane</keyword>
<evidence type="ECO:0000256" key="2">
    <source>
        <dbReference type="SAM" id="Phobius"/>
    </source>
</evidence>
<evidence type="ECO:0008006" key="5">
    <source>
        <dbReference type="Google" id="ProtNLM"/>
    </source>
</evidence>
<dbReference type="RefSeq" id="XP_024748733.1">
    <property type="nucleotide sequence ID" value="XM_024897352.1"/>
</dbReference>
<dbReference type="OrthoDB" id="5401332at2759"/>
<feature type="region of interest" description="Disordered" evidence="1">
    <location>
        <begin position="414"/>
        <end position="567"/>
    </location>
</feature>
<feature type="compositionally biased region" description="Basic and acidic residues" evidence="1">
    <location>
        <begin position="534"/>
        <end position="548"/>
    </location>
</feature>
<dbReference type="GO" id="GO:0005935">
    <property type="term" value="C:cellular bud neck"/>
    <property type="evidence" value="ECO:0007669"/>
    <property type="project" value="TreeGrafter"/>
</dbReference>
<accession>A0A2T4B7V0</accession>
<keyword evidence="2" id="KW-0812">Transmembrane</keyword>
<organism evidence="3 4">
    <name type="scientific">Trichoderma citrinoviride</name>
    <dbReference type="NCBI Taxonomy" id="58853"/>
    <lineage>
        <taxon>Eukaryota</taxon>
        <taxon>Fungi</taxon>
        <taxon>Dikarya</taxon>
        <taxon>Ascomycota</taxon>
        <taxon>Pezizomycotina</taxon>
        <taxon>Sordariomycetes</taxon>
        <taxon>Hypocreomycetidae</taxon>
        <taxon>Hypocreales</taxon>
        <taxon>Hypocreaceae</taxon>
        <taxon>Trichoderma</taxon>
    </lineage>
</organism>
<feature type="transmembrane region" description="Helical" evidence="2">
    <location>
        <begin position="69"/>
        <end position="95"/>
    </location>
</feature>
<evidence type="ECO:0000313" key="3">
    <source>
        <dbReference type="EMBL" id="PTB65413.1"/>
    </source>
</evidence>